<organism evidence="1">
    <name type="scientific">marine sediment metagenome</name>
    <dbReference type="NCBI Taxonomy" id="412755"/>
    <lineage>
        <taxon>unclassified sequences</taxon>
        <taxon>metagenomes</taxon>
        <taxon>ecological metagenomes</taxon>
    </lineage>
</organism>
<dbReference type="EMBL" id="LAZR01026209">
    <property type="protein sequence ID" value="KKL69433.1"/>
    <property type="molecule type" value="Genomic_DNA"/>
</dbReference>
<accession>A0A0F9E5Z6</accession>
<evidence type="ECO:0000313" key="1">
    <source>
        <dbReference type="EMBL" id="KKL69433.1"/>
    </source>
</evidence>
<name>A0A0F9E5Z6_9ZZZZ</name>
<dbReference type="AlphaFoldDB" id="A0A0F9E5Z6"/>
<comment type="caution">
    <text evidence="1">The sequence shown here is derived from an EMBL/GenBank/DDBJ whole genome shotgun (WGS) entry which is preliminary data.</text>
</comment>
<protein>
    <submittedName>
        <fullName evidence="1">Uncharacterized protein</fullName>
    </submittedName>
</protein>
<gene>
    <name evidence="1" type="ORF">LCGC14_2114990</name>
</gene>
<proteinExistence type="predicted"/>
<sequence>MKRILIIIKKDIKVSMLKKWAFLPKGTELMSSKKMTRTKAPYEYGTFVKTTSRRYKRKTFQFLRLEKGKAIIFHQGKSEKFSFALKLSISKVFKVKGRTVKDVKITLREDGSAWIVTLPYLRYDEYRNEIFELLA</sequence>
<reference evidence="1" key="1">
    <citation type="journal article" date="2015" name="Nature">
        <title>Complex archaea that bridge the gap between prokaryotes and eukaryotes.</title>
        <authorList>
            <person name="Spang A."/>
            <person name="Saw J.H."/>
            <person name="Jorgensen S.L."/>
            <person name="Zaremba-Niedzwiedzka K."/>
            <person name="Martijn J."/>
            <person name="Lind A.E."/>
            <person name="van Eijk R."/>
            <person name="Schleper C."/>
            <person name="Guy L."/>
            <person name="Ettema T.J."/>
        </authorList>
    </citation>
    <scope>NUCLEOTIDE SEQUENCE</scope>
</reference>